<dbReference type="InterPro" id="IPR000904">
    <property type="entry name" value="Sec7_dom"/>
</dbReference>
<dbReference type="AlphaFoldDB" id="A0A7R9PWG8"/>
<dbReference type="InterPro" id="IPR023394">
    <property type="entry name" value="Sec7_C_sf"/>
</dbReference>
<keyword evidence="4" id="KW-0597">Phosphoprotein</keyword>
<dbReference type="GO" id="GO:0032012">
    <property type="term" value="P:regulation of ARF protein signal transduction"/>
    <property type="evidence" value="ECO:0007669"/>
    <property type="project" value="InterPro"/>
</dbReference>
<dbReference type="PANTHER" id="PTHR10663:SF342">
    <property type="entry name" value="FI21420P1"/>
    <property type="match status" value="1"/>
</dbReference>
<dbReference type="OrthoDB" id="430364at2759"/>
<evidence type="ECO:0000256" key="2">
    <source>
        <dbReference type="ARBA" id="ARBA00006248"/>
    </source>
</evidence>
<dbReference type="PANTHER" id="PTHR10663">
    <property type="entry name" value="GUANYL-NUCLEOTIDE EXCHANGE FACTOR"/>
    <property type="match status" value="1"/>
</dbReference>
<dbReference type="InterPro" id="IPR035999">
    <property type="entry name" value="Sec7_dom_sf"/>
</dbReference>
<accession>A0A7R9PWG8</accession>
<dbReference type="GO" id="GO:0005085">
    <property type="term" value="F:guanyl-nucleotide exchange factor activity"/>
    <property type="evidence" value="ECO:0007669"/>
    <property type="project" value="InterPro"/>
</dbReference>
<dbReference type="GO" id="GO:0005737">
    <property type="term" value="C:cytoplasm"/>
    <property type="evidence" value="ECO:0007669"/>
    <property type="project" value="UniProtKB-SubCell"/>
</dbReference>
<feature type="compositionally biased region" description="Polar residues" evidence="6">
    <location>
        <begin position="535"/>
        <end position="553"/>
    </location>
</feature>
<dbReference type="InterPro" id="IPR033742">
    <property type="entry name" value="IQSEC_PH"/>
</dbReference>
<dbReference type="Pfam" id="PF16453">
    <property type="entry name" value="IQ_SEC7_PH"/>
    <property type="match status" value="1"/>
</dbReference>
<dbReference type="PROSITE" id="PS50190">
    <property type="entry name" value="SEC7"/>
    <property type="match status" value="2"/>
</dbReference>
<name>A0A7R9PWG8_9ACAR</name>
<gene>
    <name evidence="8" type="ORF">OSB1V03_LOCUS3948</name>
</gene>
<dbReference type="Gene3D" id="1.10.220.20">
    <property type="match status" value="2"/>
</dbReference>
<sequence length="1076" mass="121147">MRVVANSALGSHSVSFTEAFILRQLCADAAAKCRSGHVTTTPKNGETVVDDLIATLGSACHYESRSLQVLLERQPKTASYACVERVVFCQEVLSLKRFAHIHLSSVVVVCRLNCCRLVSLLRLERDALLGENERLTFQLQCLTHAEIDQRVDQRNGAKDGLKCEEKNLKCCVECADAVTPLSISSQYDFSRPPVTSSQTTSQECCYELSQHLIDRRVDALERKYGGIGARESATTIQRAFRAYRLQKRFQSIAIQALRQSEDTTTARRQLSSDTTSTRSDDSCSANAFIPESLLTTTPTTQTVSECQRKRSYRVGLNLFNKQPSERGVQFLLSNGFIESVANAEQQSLLVARFLLTRKGVSKAMIGEFLSCVPNAAVLTAFSREIDLSGLLVDVALRKYQTFFRFPGIPAHGSDSPILTLSPPITGEAQKIERMVDSFATRFKECNSHDSLSRDFSDTLGERCPRRARSRVLALNANTTLSSEDMSLLRLERDALLGENERLTFQLQCLTHAEIDQRVDQRNGAKDGLKGEEKNLNSQYDFSRPPVTSSQTTSQECCYELSQHLIDRRVDALERKYGGIRARESATTIQRAFRAYRLQKRFQSIAIQALRQSEDTTTARRQLSSDTTSTRSDDSCSANAFIPESLLTTTPTTQTVSECQRKRSYRVGLNLFNKQPSERGVQFLLSNGFIESVANSEQQSLLVARFLLTRKGVSKAMIGEFLSCVPNAAVLTAFSREIDLSGLLVDVALRKYQTFFRFPGEAQKIERMVDSFATRFKECNSHDSLSRDSVFILSFGECCDVTPSLSHVTLFTAIIMLNTDLHAPTNARNRMTSQQWLQNLKNVFSDVTPSQQFLLEIYQRIKAQELRTGADHVTQVAKVQSAVIPPSRGVSIPPLCVEWRRLVCYCRLYEIRDQNKKESRDRHQREVFLFNDLLLVTKLSSRAKSVQMPEYVFRETFSLEAMSVSLFSSPFHRFGISLERRLDAQRPLVLFNARNELDQKRFCDDLRESILEAREMETIRIHKSNSLLTLENATQQSNSSGQQPIRRKSSSGSLDSGLSLPSRDHSPQTQAQKQNSD</sequence>
<evidence type="ECO:0000256" key="4">
    <source>
        <dbReference type="ARBA" id="ARBA00022553"/>
    </source>
</evidence>
<comment type="similarity">
    <text evidence="2">Belongs to the BRAG family.</text>
</comment>
<evidence type="ECO:0000256" key="5">
    <source>
        <dbReference type="ARBA" id="ARBA00023054"/>
    </source>
</evidence>
<evidence type="ECO:0000313" key="8">
    <source>
        <dbReference type="EMBL" id="CAD7623493.1"/>
    </source>
</evidence>
<keyword evidence="3" id="KW-0963">Cytoplasm</keyword>
<feature type="domain" description="SEC7" evidence="7">
    <location>
        <begin position="301"/>
        <end position="545"/>
    </location>
</feature>
<evidence type="ECO:0000256" key="3">
    <source>
        <dbReference type="ARBA" id="ARBA00022490"/>
    </source>
</evidence>
<dbReference type="Pfam" id="PF00612">
    <property type="entry name" value="IQ"/>
    <property type="match status" value="2"/>
</dbReference>
<dbReference type="SUPFAM" id="SSF50729">
    <property type="entry name" value="PH domain-like"/>
    <property type="match status" value="1"/>
</dbReference>
<keyword evidence="9" id="KW-1185">Reference proteome</keyword>
<dbReference type="InterPro" id="IPR011993">
    <property type="entry name" value="PH-like_dom_sf"/>
</dbReference>
<feature type="region of interest" description="Disordered" evidence="6">
    <location>
        <begin position="1033"/>
        <end position="1076"/>
    </location>
</feature>
<dbReference type="SUPFAM" id="SSF48425">
    <property type="entry name" value="Sec7 domain"/>
    <property type="match status" value="2"/>
</dbReference>
<organism evidence="8">
    <name type="scientific">Medioppia subpectinata</name>
    <dbReference type="NCBI Taxonomy" id="1979941"/>
    <lineage>
        <taxon>Eukaryota</taxon>
        <taxon>Metazoa</taxon>
        <taxon>Ecdysozoa</taxon>
        <taxon>Arthropoda</taxon>
        <taxon>Chelicerata</taxon>
        <taxon>Arachnida</taxon>
        <taxon>Acari</taxon>
        <taxon>Acariformes</taxon>
        <taxon>Sarcoptiformes</taxon>
        <taxon>Oribatida</taxon>
        <taxon>Brachypylina</taxon>
        <taxon>Oppioidea</taxon>
        <taxon>Oppiidae</taxon>
        <taxon>Medioppia</taxon>
    </lineage>
</organism>
<dbReference type="Gene3D" id="1.10.1000.11">
    <property type="entry name" value="Arf Nucleotide-binding Site Opener,domain 2"/>
    <property type="match status" value="2"/>
</dbReference>
<feature type="region of interest" description="Disordered" evidence="6">
    <location>
        <begin position="615"/>
        <end position="634"/>
    </location>
</feature>
<feature type="compositionally biased region" description="Polar residues" evidence="6">
    <location>
        <begin position="1033"/>
        <end position="1042"/>
    </location>
</feature>
<feature type="region of interest" description="Disordered" evidence="6">
    <location>
        <begin position="520"/>
        <end position="553"/>
    </location>
</feature>
<dbReference type="Pfam" id="PF01369">
    <property type="entry name" value="Sec7"/>
    <property type="match status" value="2"/>
</dbReference>
<dbReference type="Proteomes" id="UP000759131">
    <property type="component" value="Unassembled WGS sequence"/>
</dbReference>
<evidence type="ECO:0000256" key="6">
    <source>
        <dbReference type="SAM" id="MobiDB-lite"/>
    </source>
</evidence>
<feature type="compositionally biased region" description="Polar residues" evidence="6">
    <location>
        <begin position="1066"/>
        <end position="1076"/>
    </location>
</feature>
<dbReference type="CDD" id="cd00171">
    <property type="entry name" value="Sec7"/>
    <property type="match status" value="1"/>
</dbReference>
<dbReference type="InterPro" id="IPR000048">
    <property type="entry name" value="IQ_motif_EF-hand-BS"/>
</dbReference>
<evidence type="ECO:0000313" key="9">
    <source>
        <dbReference type="Proteomes" id="UP000759131"/>
    </source>
</evidence>
<feature type="compositionally biased region" description="Low complexity" evidence="6">
    <location>
        <begin position="1049"/>
        <end position="1060"/>
    </location>
</feature>
<dbReference type="Gene3D" id="2.30.29.30">
    <property type="entry name" value="Pleckstrin-homology domain (PH domain)/Phosphotyrosine-binding domain (PTB)"/>
    <property type="match status" value="1"/>
</dbReference>
<dbReference type="PROSITE" id="PS50096">
    <property type="entry name" value="IQ"/>
    <property type="match status" value="2"/>
</dbReference>
<dbReference type="EMBL" id="OC856262">
    <property type="protein sequence ID" value="CAD7623493.1"/>
    <property type="molecule type" value="Genomic_DNA"/>
</dbReference>
<keyword evidence="5" id="KW-0175">Coiled coil</keyword>
<feature type="domain" description="SEC7" evidence="7">
    <location>
        <begin position="653"/>
        <end position="863"/>
    </location>
</feature>
<feature type="region of interest" description="Disordered" evidence="6">
    <location>
        <begin position="263"/>
        <end position="282"/>
    </location>
</feature>
<dbReference type="GO" id="GO:0030036">
    <property type="term" value="P:actin cytoskeleton organization"/>
    <property type="evidence" value="ECO:0007669"/>
    <property type="project" value="TreeGrafter"/>
</dbReference>
<dbReference type="SMART" id="SM00015">
    <property type="entry name" value="IQ"/>
    <property type="match status" value="2"/>
</dbReference>
<dbReference type="SMART" id="SM00222">
    <property type="entry name" value="Sec7"/>
    <property type="match status" value="2"/>
</dbReference>
<dbReference type="EMBL" id="CAJPIZ010001687">
    <property type="protein sequence ID" value="CAG2103923.1"/>
    <property type="molecule type" value="Genomic_DNA"/>
</dbReference>
<reference evidence="8" key="1">
    <citation type="submission" date="2020-11" db="EMBL/GenBank/DDBJ databases">
        <authorList>
            <person name="Tran Van P."/>
        </authorList>
    </citation>
    <scope>NUCLEOTIDE SEQUENCE</scope>
</reference>
<protein>
    <recommendedName>
        <fullName evidence="7">SEC7 domain-containing protein</fullName>
    </recommendedName>
</protein>
<feature type="compositionally biased region" description="Basic and acidic residues" evidence="6">
    <location>
        <begin position="520"/>
        <end position="534"/>
    </location>
</feature>
<proteinExistence type="inferred from homology"/>
<comment type="subcellular location">
    <subcellularLocation>
        <location evidence="1">Cytoplasm</location>
    </subcellularLocation>
</comment>
<evidence type="ECO:0000256" key="1">
    <source>
        <dbReference type="ARBA" id="ARBA00004496"/>
    </source>
</evidence>
<evidence type="ECO:0000259" key="7">
    <source>
        <dbReference type="PROSITE" id="PS50190"/>
    </source>
</evidence>